<organism evidence="1 2">
    <name type="scientific">Racocetra persica</name>
    <dbReference type="NCBI Taxonomy" id="160502"/>
    <lineage>
        <taxon>Eukaryota</taxon>
        <taxon>Fungi</taxon>
        <taxon>Fungi incertae sedis</taxon>
        <taxon>Mucoromycota</taxon>
        <taxon>Glomeromycotina</taxon>
        <taxon>Glomeromycetes</taxon>
        <taxon>Diversisporales</taxon>
        <taxon>Gigasporaceae</taxon>
        <taxon>Racocetra</taxon>
    </lineage>
</organism>
<gene>
    <name evidence="1" type="ORF">RPERSI_LOCUS34407</name>
</gene>
<dbReference type="EMBL" id="CAJVQC010153701">
    <property type="protein sequence ID" value="CAG8846967.1"/>
    <property type="molecule type" value="Genomic_DNA"/>
</dbReference>
<dbReference type="Proteomes" id="UP000789920">
    <property type="component" value="Unassembled WGS sequence"/>
</dbReference>
<reference evidence="1" key="1">
    <citation type="submission" date="2021-06" db="EMBL/GenBank/DDBJ databases">
        <authorList>
            <person name="Kallberg Y."/>
            <person name="Tangrot J."/>
            <person name="Rosling A."/>
        </authorList>
    </citation>
    <scope>NUCLEOTIDE SEQUENCE</scope>
    <source>
        <strain evidence="1">MA461A</strain>
    </source>
</reference>
<comment type="caution">
    <text evidence="1">The sequence shown here is derived from an EMBL/GenBank/DDBJ whole genome shotgun (WGS) entry which is preliminary data.</text>
</comment>
<name>A0ACA9SVH2_9GLOM</name>
<protein>
    <submittedName>
        <fullName evidence="1">5384_t:CDS:1</fullName>
    </submittedName>
</protein>
<evidence type="ECO:0000313" key="2">
    <source>
        <dbReference type="Proteomes" id="UP000789920"/>
    </source>
</evidence>
<evidence type="ECO:0000313" key="1">
    <source>
        <dbReference type="EMBL" id="CAG8846967.1"/>
    </source>
</evidence>
<keyword evidence="2" id="KW-1185">Reference proteome</keyword>
<accession>A0ACA9SVH2</accession>
<sequence length="40" mass="4565">LLSSQENTSIDFSDSIVDQEDHIVALFEDKKEQIKLTLSQ</sequence>
<feature type="non-terminal residue" evidence="1">
    <location>
        <position position="1"/>
    </location>
</feature>
<proteinExistence type="predicted"/>
<feature type="non-terminal residue" evidence="1">
    <location>
        <position position="40"/>
    </location>
</feature>